<dbReference type="SUPFAM" id="SSF46689">
    <property type="entry name" value="Homeodomain-like"/>
    <property type="match status" value="1"/>
</dbReference>
<dbReference type="PANTHER" id="PTHR43280:SF29">
    <property type="entry name" value="ARAC-FAMILY TRANSCRIPTIONAL REGULATOR"/>
    <property type="match status" value="1"/>
</dbReference>
<protein>
    <submittedName>
        <fullName evidence="6">Helix-turn-helix transcriptional regulator</fullName>
    </submittedName>
</protein>
<dbReference type="Pfam" id="PF12833">
    <property type="entry name" value="HTH_18"/>
    <property type="match status" value="1"/>
</dbReference>
<evidence type="ECO:0000313" key="6">
    <source>
        <dbReference type="EMBL" id="MEA5256747.1"/>
    </source>
</evidence>
<evidence type="ECO:0000256" key="1">
    <source>
        <dbReference type="ARBA" id="ARBA00023015"/>
    </source>
</evidence>
<feature type="transmembrane region" description="Helical" evidence="4">
    <location>
        <begin position="99"/>
        <end position="127"/>
    </location>
</feature>
<evidence type="ECO:0000313" key="7">
    <source>
        <dbReference type="Proteomes" id="UP001304671"/>
    </source>
</evidence>
<sequence length="379" mass="43831">MNQQFSVFEVILFVGIIQGFVISISLFFQKPLHLNKRLLAYILVVFNILCIKIILHTTHLWDNPSIRYLPISLELLIAPIIYFYAISLTNSSFKISKKYLWHFLPYAIFAAYSLIVYLTVLPISTIGEKDKLAEALYFNEIKAFEDILSVISAIVYWVLSYRQIVHYDKITYLQTANSDISTLQWLRNIMVLSGILIALLGFSLWQNQLISWKFFHVFLAGLIYYMGFRGYNINPLNIPKEVKLVSDKQKETNALLNPERQLAQIAILQALEHDKIYLTVELTIDSLAKSINLSPNLISSVINNELNTNFRSLINRYRIDEIKQRLLTNDVEKLSIAGLAYECGFNSEASFYRVFKAIEGVSPKEFLEKHKNNDSQKMF</sequence>
<comment type="caution">
    <text evidence="6">The sequence shown here is derived from an EMBL/GenBank/DDBJ whole genome shotgun (WGS) entry which is preliminary data.</text>
</comment>
<feature type="transmembrane region" description="Helical" evidence="4">
    <location>
        <begin position="67"/>
        <end position="87"/>
    </location>
</feature>
<keyword evidence="4" id="KW-0812">Transmembrane</keyword>
<dbReference type="PROSITE" id="PS01124">
    <property type="entry name" value="HTH_ARAC_FAMILY_2"/>
    <property type="match status" value="1"/>
</dbReference>
<dbReference type="InterPro" id="IPR018060">
    <property type="entry name" value="HTH_AraC"/>
</dbReference>
<feature type="transmembrane region" description="Helical" evidence="4">
    <location>
        <begin position="38"/>
        <end position="55"/>
    </location>
</feature>
<keyword evidence="2" id="KW-0238">DNA-binding</keyword>
<dbReference type="PANTHER" id="PTHR43280">
    <property type="entry name" value="ARAC-FAMILY TRANSCRIPTIONAL REGULATOR"/>
    <property type="match status" value="1"/>
</dbReference>
<evidence type="ECO:0000256" key="4">
    <source>
        <dbReference type="SAM" id="Phobius"/>
    </source>
</evidence>
<feature type="domain" description="HTH araC/xylS-type" evidence="5">
    <location>
        <begin position="261"/>
        <end position="369"/>
    </location>
</feature>
<feature type="transmembrane region" description="Helical" evidence="4">
    <location>
        <begin position="210"/>
        <end position="228"/>
    </location>
</feature>
<organism evidence="6 7">
    <name type="scientific">Arcicella aquatica</name>
    <dbReference type="NCBI Taxonomy" id="217141"/>
    <lineage>
        <taxon>Bacteria</taxon>
        <taxon>Pseudomonadati</taxon>
        <taxon>Bacteroidota</taxon>
        <taxon>Cytophagia</taxon>
        <taxon>Cytophagales</taxon>
        <taxon>Flectobacillaceae</taxon>
        <taxon>Arcicella</taxon>
    </lineage>
</organism>
<dbReference type="PROSITE" id="PS00041">
    <property type="entry name" value="HTH_ARAC_FAMILY_1"/>
    <property type="match status" value="1"/>
</dbReference>
<dbReference type="Proteomes" id="UP001304671">
    <property type="component" value="Unassembled WGS sequence"/>
</dbReference>
<dbReference type="Gene3D" id="1.10.10.60">
    <property type="entry name" value="Homeodomain-like"/>
    <property type="match status" value="2"/>
</dbReference>
<evidence type="ECO:0000259" key="5">
    <source>
        <dbReference type="PROSITE" id="PS01124"/>
    </source>
</evidence>
<dbReference type="SMART" id="SM00342">
    <property type="entry name" value="HTH_ARAC"/>
    <property type="match status" value="1"/>
</dbReference>
<evidence type="ECO:0000256" key="3">
    <source>
        <dbReference type="ARBA" id="ARBA00023163"/>
    </source>
</evidence>
<keyword evidence="1" id="KW-0805">Transcription regulation</keyword>
<feature type="transmembrane region" description="Helical" evidence="4">
    <location>
        <begin position="6"/>
        <end position="26"/>
    </location>
</feature>
<dbReference type="RefSeq" id="WP_323246653.1">
    <property type="nucleotide sequence ID" value="NZ_JAYFUL010000002.1"/>
</dbReference>
<keyword evidence="7" id="KW-1185">Reference proteome</keyword>
<gene>
    <name evidence="6" type="ORF">VB264_03055</name>
</gene>
<feature type="transmembrane region" description="Helical" evidence="4">
    <location>
        <begin position="185"/>
        <end position="204"/>
    </location>
</feature>
<feature type="transmembrane region" description="Helical" evidence="4">
    <location>
        <begin position="147"/>
        <end position="164"/>
    </location>
</feature>
<dbReference type="InterPro" id="IPR009057">
    <property type="entry name" value="Homeodomain-like_sf"/>
</dbReference>
<keyword evidence="4" id="KW-1133">Transmembrane helix</keyword>
<dbReference type="EMBL" id="JAYFUL010000002">
    <property type="protein sequence ID" value="MEA5256747.1"/>
    <property type="molecule type" value="Genomic_DNA"/>
</dbReference>
<keyword evidence="3" id="KW-0804">Transcription</keyword>
<keyword evidence="4" id="KW-0472">Membrane</keyword>
<reference evidence="6 7" key="1">
    <citation type="submission" date="2023-12" db="EMBL/GenBank/DDBJ databases">
        <title>Novel species of the genus Arcicella isolated from rivers.</title>
        <authorList>
            <person name="Lu H."/>
        </authorList>
    </citation>
    <scope>NUCLEOTIDE SEQUENCE [LARGE SCALE GENOMIC DNA]</scope>
    <source>
        <strain evidence="6 7">LMG 21963</strain>
    </source>
</reference>
<proteinExistence type="predicted"/>
<name>A0ABU5QI71_9BACT</name>
<accession>A0ABU5QI71</accession>
<evidence type="ECO:0000256" key="2">
    <source>
        <dbReference type="ARBA" id="ARBA00023125"/>
    </source>
</evidence>
<dbReference type="InterPro" id="IPR018062">
    <property type="entry name" value="HTH_AraC-typ_CS"/>
</dbReference>